<evidence type="ECO:0008006" key="3">
    <source>
        <dbReference type="Google" id="ProtNLM"/>
    </source>
</evidence>
<name>A0A024WA30_PLAFA</name>
<organism evidence="1 2">
    <name type="scientific">Plasmodium falciparum Tanzania</name>
    <name type="common">2000708</name>
    <dbReference type="NCBI Taxonomy" id="1036725"/>
    <lineage>
        <taxon>Eukaryota</taxon>
        <taxon>Sar</taxon>
        <taxon>Alveolata</taxon>
        <taxon>Apicomplexa</taxon>
        <taxon>Aconoidasida</taxon>
        <taxon>Haemosporida</taxon>
        <taxon>Plasmodiidae</taxon>
        <taxon>Plasmodium</taxon>
        <taxon>Plasmodium (Laverania)</taxon>
    </lineage>
</organism>
<dbReference type="AlphaFoldDB" id="A0A024WA30"/>
<protein>
    <recommendedName>
        <fullName evidence="3">Kelch domain-containing protein</fullName>
    </recommendedName>
</protein>
<evidence type="ECO:0000313" key="2">
    <source>
        <dbReference type="Proteomes" id="UP000030708"/>
    </source>
</evidence>
<dbReference type="SUPFAM" id="SSF117281">
    <property type="entry name" value="Kelch motif"/>
    <property type="match status" value="1"/>
</dbReference>
<dbReference type="Proteomes" id="UP000030708">
    <property type="component" value="Unassembled WGS sequence"/>
</dbReference>
<proteinExistence type="predicted"/>
<gene>
    <name evidence="1" type="ORF">PFTANZ_01919</name>
</gene>
<dbReference type="Pfam" id="PF01344">
    <property type="entry name" value="Kelch_1"/>
    <property type="match status" value="1"/>
</dbReference>
<evidence type="ECO:0000313" key="1">
    <source>
        <dbReference type="EMBL" id="ETW37393.1"/>
    </source>
</evidence>
<sequence length="53" mass="6130">MNLPRSNMVAFIWENHLVVYGGINKHKGDLINSAEIFNEKKNCWELLNNNAKT</sequence>
<dbReference type="EMBL" id="KI926365">
    <property type="protein sequence ID" value="ETW37393.1"/>
    <property type="molecule type" value="Genomic_DNA"/>
</dbReference>
<dbReference type="Gene3D" id="2.120.10.80">
    <property type="entry name" value="Kelch-type beta propeller"/>
    <property type="match status" value="1"/>
</dbReference>
<reference evidence="1 2" key="2">
    <citation type="submission" date="2013-02" db="EMBL/GenBank/DDBJ databases">
        <title>The Genome Sequence of Plasmodium falciparum Tanzania (2000708).</title>
        <authorList>
            <consortium name="The Broad Institute Genome Sequencing Platform"/>
            <consortium name="The Broad Institute Genome Sequencing Center for Infectious Disease"/>
            <person name="Neafsey D."/>
            <person name="Cheeseman I."/>
            <person name="Volkman S."/>
            <person name="Adams J."/>
            <person name="Walker B."/>
            <person name="Young S.K."/>
            <person name="Zeng Q."/>
            <person name="Gargeya S."/>
            <person name="Fitzgerald M."/>
            <person name="Haas B."/>
            <person name="Abouelleil A."/>
            <person name="Alvarado L."/>
            <person name="Arachchi H.M."/>
            <person name="Berlin A.M."/>
            <person name="Chapman S.B."/>
            <person name="Dewar J."/>
            <person name="Goldberg J."/>
            <person name="Griggs A."/>
            <person name="Gujja S."/>
            <person name="Hansen M."/>
            <person name="Howarth C."/>
            <person name="Imamovic A."/>
            <person name="Larimer J."/>
            <person name="McCowan C."/>
            <person name="Murphy C."/>
            <person name="Neiman D."/>
            <person name="Pearson M."/>
            <person name="Priest M."/>
            <person name="Roberts A."/>
            <person name="Saif S."/>
            <person name="Shea T."/>
            <person name="Sisk P."/>
            <person name="Sykes S."/>
            <person name="Wortman J."/>
            <person name="Nusbaum C."/>
            <person name="Birren B."/>
        </authorList>
    </citation>
    <scope>NUCLEOTIDE SEQUENCE [LARGE SCALE GENOMIC DNA]</scope>
    <source>
        <strain evidence="2">Tanzania (2000708)</strain>
    </source>
</reference>
<dbReference type="InterPro" id="IPR015915">
    <property type="entry name" value="Kelch-typ_b-propeller"/>
</dbReference>
<reference evidence="1 2" key="1">
    <citation type="submission" date="2013-02" db="EMBL/GenBank/DDBJ databases">
        <title>The Genome Annotation of Plasmodium falciparum Tanzania (2000708).</title>
        <authorList>
            <consortium name="The Broad Institute Genome Sequencing Platform"/>
            <consortium name="The Broad Institute Genome Sequencing Center for Infectious Disease"/>
            <person name="Neafsey D."/>
            <person name="Hoffman S."/>
            <person name="Volkman S."/>
            <person name="Rosenthal P."/>
            <person name="Walker B."/>
            <person name="Young S.K."/>
            <person name="Zeng Q."/>
            <person name="Gargeya S."/>
            <person name="Fitzgerald M."/>
            <person name="Haas B."/>
            <person name="Abouelleil A."/>
            <person name="Allen A.W."/>
            <person name="Alvarado L."/>
            <person name="Arachchi H.M."/>
            <person name="Berlin A.M."/>
            <person name="Chapman S.B."/>
            <person name="Gainer-Dewar J."/>
            <person name="Goldberg J."/>
            <person name="Griggs A."/>
            <person name="Gujja S."/>
            <person name="Hansen M."/>
            <person name="Howarth C."/>
            <person name="Imamovic A."/>
            <person name="Ireland A."/>
            <person name="Larimer J."/>
            <person name="McCowan C."/>
            <person name="Murphy C."/>
            <person name="Pearson M."/>
            <person name="Poon T.W."/>
            <person name="Priest M."/>
            <person name="Roberts A."/>
            <person name="Saif S."/>
            <person name="Shea T."/>
            <person name="Sisk P."/>
            <person name="Sykes S."/>
            <person name="Wortman J."/>
            <person name="Nusbaum C."/>
            <person name="Birren B."/>
        </authorList>
    </citation>
    <scope>NUCLEOTIDE SEQUENCE [LARGE SCALE GENOMIC DNA]</scope>
    <source>
        <strain evidence="2">Tanzania (2000708)</strain>
    </source>
</reference>
<accession>A0A024WA30</accession>
<dbReference type="InterPro" id="IPR006652">
    <property type="entry name" value="Kelch_1"/>
</dbReference>